<gene>
    <name evidence="4" type="primary">MED20</name>
    <name evidence="6" type="ORF">PDE_02475</name>
</gene>
<keyword evidence="7" id="KW-1185">Reference proteome</keyword>
<dbReference type="Proteomes" id="UP000019376">
    <property type="component" value="Unassembled WGS sequence"/>
</dbReference>
<comment type="subunit">
    <text evidence="4">Component of the Mediator complex.</text>
</comment>
<evidence type="ECO:0000313" key="6">
    <source>
        <dbReference type="EMBL" id="EPS27532.1"/>
    </source>
</evidence>
<evidence type="ECO:0000256" key="2">
    <source>
        <dbReference type="ARBA" id="ARBA00010743"/>
    </source>
</evidence>
<evidence type="ECO:0000256" key="1">
    <source>
        <dbReference type="ARBA" id="ARBA00004123"/>
    </source>
</evidence>
<dbReference type="AlphaFoldDB" id="S8AZT2"/>
<reference evidence="6 7" key="1">
    <citation type="journal article" date="2013" name="PLoS ONE">
        <title>Genomic and secretomic analyses reveal unique features of the lignocellulolytic enzyme system of Penicillium decumbens.</title>
        <authorList>
            <person name="Liu G."/>
            <person name="Zhang L."/>
            <person name="Wei X."/>
            <person name="Zou G."/>
            <person name="Qin Y."/>
            <person name="Ma L."/>
            <person name="Li J."/>
            <person name="Zheng H."/>
            <person name="Wang S."/>
            <person name="Wang C."/>
            <person name="Xun L."/>
            <person name="Zhao G.-P."/>
            <person name="Zhou Z."/>
            <person name="Qu Y."/>
        </authorList>
    </citation>
    <scope>NUCLEOTIDE SEQUENCE [LARGE SCALE GENOMIC DNA]</scope>
    <source>
        <strain evidence="7">114-2 / CGMCC 5302</strain>
    </source>
</reference>
<keyword evidence="4" id="KW-0804">Transcription</keyword>
<evidence type="ECO:0000256" key="5">
    <source>
        <dbReference type="SAM" id="MobiDB-lite"/>
    </source>
</evidence>
<dbReference type="HOGENOM" id="CLU_075636_0_0_1"/>
<dbReference type="GO" id="GO:0006357">
    <property type="term" value="P:regulation of transcription by RNA polymerase II"/>
    <property type="evidence" value="ECO:0007669"/>
    <property type="project" value="InterPro"/>
</dbReference>
<organism evidence="6 7">
    <name type="scientific">Penicillium oxalicum (strain 114-2 / CGMCC 5302)</name>
    <name type="common">Penicillium decumbens</name>
    <dbReference type="NCBI Taxonomy" id="933388"/>
    <lineage>
        <taxon>Eukaryota</taxon>
        <taxon>Fungi</taxon>
        <taxon>Dikarya</taxon>
        <taxon>Ascomycota</taxon>
        <taxon>Pezizomycotina</taxon>
        <taxon>Eurotiomycetes</taxon>
        <taxon>Eurotiomycetidae</taxon>
        <taxon>Eurotiales</taxon>
        <taxon>Aspergillaceae</taxon>
        <taxon>Penicillium</taxon>
    </lineage>
</organism>
<evidence type="ECO:0000256" key="4">
    <source>
        <dbReference type="RuleBase" id="RU364152"/>
    </source>
</evidence>
<protein>
    <recommendedName>
        <fullName evidence="4">Mediator of RNA polymerase II transcription subunit 20</fullName>
    </recommendedName>
    <alternativeName>
        <fullName evidence="4">Mediator complex subunit 20</fullName>
    </alternativeName>
</protein>
<sequence>MPLTGVYFIPTNPQSSTTLATLSERLRATFSQEDVIPIGRWALEHKLMRDTPGLLPQSTAQGQRPAKPRYLQLLSLSHYPTHGFIYTSEPTEKFSHRPSVSASATPGTSPTPNPASDASGRSAASPSQLAATTAETAMVMTTVPPAAYKTLFQHFTYACQPIWCHRLTLGVPNGIVYDVGDFRVRMGDVRQTFPAVRPRGTIVEIEWRGPSMVDSLAAMQSRGEKPGTGRPSEDVDSGVDLSFAGMEEADVDAEYAATASLIREFWERLGVSGAKEAILVPGLGKEVKETLGQVKSGKEGRDLLRSMEEVGNLTGFGSVSFDDDVNPTAGTDVARQYMEVLRFNR</sequence>
<dbReference type="InterPro" id="IPR013921">
    <property type="entry name" value="Mediator_Med20"/>
</dbReference>
<feature type="compositionally biased region" description="Polar residues" evidence="5">
    <location>
        <begin position="98"/>
        <end position="116"/>
    </location>
</feature>
<dbReference type="eggNOG" id="ENOG502SBIU">
    <property type="taxonomic scope" value="Eukaryota"/>
</dbReference>
<comment type="similarity">
    <text evidence="2 4">Belongs to the Mediator complex subunit 20 family.</text>
</comment>
<dbReference type="STRING" id="933388.S8AZT2"/>
<dbReference type="GO" id="GO:0003712">
    <property type="term" value="F:transcription coregulator activity"/>
    <property type="evidence" value="ECO:0007669"/>
    <property type="project" value="InterPro"/>
</dbReference>
<dbReference type="Pfam" id="PF08612">
    <property type="entry name" value="Med20"/>
    <property type="match status" value="1"/>
</dbReference>
<keyword evidence="4" id="KW-0010">Activator</keyword>
<feature type="region of interest" description="Disordered" evidence="5">
    <location>
        <begin position="95"/>
        <end position="129"/>
    </location>
</feature>
<keyword evidence="3 4" id="KW-0539">Nucleus</keyword>
<accession>S8AZT2</accession>
<dbReference type="OrthoDB" id="1854899at2759"/>
<proteinExistence type="inferred from homology"/>
<keyword evidence="4" id="KW-0805">Transcription regulation</keyword>
<dbReference type="EMBL" id="KB644410">
    <property type="protein sequence ID" value="EPS27532.1"/>
    <property type="molecule type" value="Genomic_DNA"/>
</dbReference>
<comment type="function">
    <text evidence="4">Component of the Mediator complex, a coactivator involved in the regulated transcription of nearly all RNA polymerase II-dependent genes. Mediator functions as a bridge to convey information from gene-specific regulatory proteins to the basal RNA polymerase II transcription machinery. Mediator is recruited to promoters by direct interactions with regulatory proteins and serves as a scaffold for the assembly of a functional preinitiation complex with RNA polymerase II and the general transcription factors.</text>
</comment>
<evidence type="ECO:0000313" key="7">
    <source>
        <dbReference type="Proteomes" id="UP000019376"/>
    </source>
</evidence>
<name>S8AZT2_PENO1</name>
<dbReference type="PhylomeDB" id="S8AZT2"/>
<dbReference type="GO" id="GO:0016592">
    <property type="term" value="C:mediator complex"/>
    <property type="evidence" value="ECO:0007669"/>
    <property type="project" value="InterPro"/>
</dbReference>
<comment type="subcellular location">
    <subcellularLocation>
        <location evidence="1 4">Nucleus</location>
    </subcellularLocation>
</comment>
<evidence type="ECO:0000256" key="3">
    <source>
        <dbReference type="ARBA" id="ARBA00023242"/>
    </source>
</evidence>